<sequence length="2041" mass="216836">MAFKSTLYQVLCFALTWSSVQGGLASQTCTSFNGTEDTPGQPAVSSSLLQARKQQVKQDVASSGVQQMAGLLEQLTEMKELEEAHVKKMETMEEEQAKKMKKMEEEQAQKMKTMEEEAASIKKMAEELRNVAPVQGFASLAAPTPSQTALLLKAQQLSNRSDDLELAPTCRGRRKSSFSVLTRQKAQASTHKSSMSHALGRCSDSELTLTKFLPDSVETSCCLLGSTSCAGCVAATGGACQKCAGGFRKDAAGCVSCANSAGWLSELGLSCEEIDITVCTDTPVRGQSSNAACCQCGGGHVTATPFVYPDKRWALGSEILLLPVPRTAVRYSLKTGCQLAAFNMTMDGETGAITSLPKLDKPTEPFNVQCEVSAHQAEGVAFSVVVTVAVDYLTYPATALLFHTTEAAFVPLTSSGEWENFSLACAPDAKWLEISGAGVVSLSDDVSSQSQGALTDLQEGQSTYTNINGALCFVTGWQKESSSSLAASQRKASFVALKPQMWTSLAYEVASVDVALGEELQPLKFQTPAGAGQGSVKPTAFTVACKVSGHTGSDSRRRKKNTGVDSLPFVFDGLLNTGFIAGHQVLQVNPLDGQVIVAPDESLAAVFDGVSAVGQARKALELSCGIWGSFAGFGSEVEPLRAELSVTIRDNFCWVSQTFQGQETADAAASSESQCRMNCRFSKSCSHWAWSTKKKACTRYRVQAVGDSFTAWAKITDCTDLSTCLQVTHPTWLLSGTYCPLGHDLRHAGVVYNKSSGGTPEDTVYLSKSEGSEDPAGCSKGWWIFQKPAPGRDFLDPKRGYFELTGEVLLCLPPAAEAQARRSTTLDWMGKECSAPGVPEPADGQLQSLVFDDPSTQQTDDHWLHPCDCAPEAWGSQEPVNPGLFENIPPGSGNSFIPVSFAIVSGQFACPFRQLLPGEAGVHFESESESMEPAECESRCKDEVDCNFFWHGSSHGALTCRLFSGCDSLVREFGLSGSLSALPRVATCQVSNPEACWATKLRRMWLTDPLVADASASASAEALANTYNPDKPEDPASYGMVAWFQSEAAGSEWISSVNDYVGHATSGTVTRRSASGFGAEGPVTYIAGSSSDGYTFGKVLQATFSVCSVTRYTGAAKTRILQGSDRNFFHGQHGGSNGVAYYGAMVTATPRKAGSQDWVVLCGTNKAKRVFDGDSPTTNIGTSVANVAGPTNLVINSGASESKETSDFAVMELITWGRVLSDAEFAAAIAYLNWKLEAGTYQAMQHLSTLSQASFFTKARELSETQTYTETLSNDYKVELRGWSQMSSFANGYVRDAAGSATAVVTGLTVGRKYSYNIYQVASESAGSNALSINSGTEFRTTQGLSTSPTASGQATATPRGEIVFEFTAVDQVARFYDVLSSSAVNTHADCPTGTSLTGCSCYSVTTNCAGAKSDGHRCTAWTNGKDSVQALARCGTLPFSSRMVEVESALSGRSDDDTTSATCPSGTVLTGCSCHATNLACDGAKSSGNTCTAHNGIKKQTVQAQARCWTIPGSSQWSEVLSSKSGTGTNDAASATCPTGTFLTGCTCYSMSKDCNAARSSANTCTAHNHKKGKGVYAQARCGAFPMVSLHLSGIALSGAATSIASRPEDPARSGMVAWFQSESAGSEWKSSVSGHVGKGGVTRMSASGFGADGPVSHIVGSSSVGYTFGKVLRATFSMCSVTRYTGAAQGRILKGADSNFFHGQHGGSSGVAYYGAHVTANPRKTGSQDWVVLCGTNKAKRVFDGDNPTTNIGTAVANVDGPIDLVINSGSQQKTEKSDFAVMELITWQRVLSDAEFAAAIAYLNWKLEAGTFQATQHPSSLWQASFLTKGQLEGRRRRKKAAATTTTTTTTATTTTTTTSFDFSYLSRRRKQAGSKAATAAVSNSPIAQANLGLGFLYLHLHEACDAQLLLGGLGVEVCSRPTFRTVNSHEWTEKRPLPDVFAHGSELAVSCWKERFVGFQGFQRSAGEMLHCVNGEWYNTQEKPELQGFTCESCLFVGGKGLASLAKRNEQELYYFNKMSLSVYSELGTLLTAATGG</sequence>
<protein>
    <submittedName>
        <fullName evidence="3">Uncharacterized protein</fullName>
    </submittedName>
</protein>
<keyword evidence="4" id="KW-1185">Reference proteome</keyword>
<reference evidence="3" key="1">
    <citation type="submission" date="2021-02" db="EMBL/GenBank/DDBJ databases">
        <authorList>
            <person name="Dougan E. K."/>
            <person name="Rhodes N."/>
            <person name="Thang M."/>
            <person name="Chan C."/>
        </authorList>
    </citation>
    <scope>NUCLEOTIDE SEQUENCE</scope>
</reference>
<name>A0A813EG47_POLGL</name>
<dbReference type="EMBL" id="CAJNNV010010119">
    <property type="protein sequence ID" value="CAE8598228.1"/>
    <property type="molecule type" value="Genomic_DNA"/>
</dbReference>
<evidence type="ECO:0000313" key="3">
    <source>
        <dbReference type="EMBL" id="CAE8598228.1"/>
    </source>
</evidence>
<feature type="non-terminal residue" evidence="3">
    <location>
        <position position="2041"/>
    </location>
</feature>
<evidence type="ECO:0000256" key="2">
    <source>
        <dbReference type="SAM" id="SignalP"/>
    </source>
</evidence>
<dbReference type="Proteomes" id="UP000654075">
    <property type="component" value="Unassembled WGS sequence"/>
</dbReference>
<accession>A0A813EG47</accession>
<feature type="coiled-coil region" evidence="1">
    <location>
        <begin position="72"/>
        <end position="131"/>
    </location>
</feature>
<keyword evidence="1" id="KW-0175">Coiled coil</keyword>
<gene>
    <name evidence="3" type="ORF">PGLA1383_LOCUS16638</name>
</gene>
<organism evidence="3 4">
    <name type="scientific">Polarella glacialis</name>
    <name type="common">Dinoflagellate</name>
    <dbReference type="NCBI Taxonomy" id="89957"/>
    <lineage>
        <taxon>Eukaryota</taxon>
        <taxon>Sar</taxon>
        <taxon>Alveolata</taxon>
        <taxon>Dinophyceae</taxon>
        <taxon>Suessiales</taxon>
        <taxon>Suessiaceae</taxon>
        <taxon>Polarella</taxon>
    </lineage>
</organism>
<dbReference type="Gene3D" id="2.60.120.690">
    <property type="entry name" value="Proprotein convertase subtilisin/kexin type 9"/>
    <property type="match status" value="2"/>
</dbReference>
<proteinExistence type="predicted"/>
<evidence type="ECO:0000313" key="4">
    <source>
        <dbReference type="Proteomes" id="UP000654075"/>
    </source>
</evidence>
<dbReference type="OMA" id="HEISNWQ"/>
<keyword evidence="2" id="KW-0732">Signal</keyword>
<feature type="chain" id="PRO_5032357577" evidence="2">
    <location>
        <begin position="23"/>
        <end position="2041"/>
    </location>
</feature>
<feature type="signal peptide" evidence="2">
    <location>
        <begin position="1"/>
        <end position="22"/>
    </location>
</feature>
<dbReference type="OrthoDB" id="444803at2759"/>
<comment type="caution">
    <text evidence="3">The sequence shown here is derived from an EMBL/GenBank/DDBJ whole genome shotgun (WGS) entry which is preliminary data.</text>
</comment>
<evidence type="ECO:0000256" key="1">
    <source>
        <dbReference type="SAM" id="Coils"/>
    </source>
</evidence>